<evidence type="ECO:0000313" key="2">
    <source>
        <dbReference type="EMBL" id="RVD81839.1"/>
    </source>
</evidence>
<feature type="compositionally biased region" description="Basic and acidic residues" evidence="1">
    <location>
        <begin position="36"/>
        <end position="61"/>
    </location>
</feature>
<feature type="compositionally biased region" description="Polar residues" evidence="1">
    <location>
        <begin position="70"/>
        <end position="93"/>
    </location>
</feature>
<reference evidence="2 3" key="1">
    <citation type="submission" date="2019-01" db="EMBL/GenBank/DDBJ databases">
        <title>Intercellular communication is required for trap formation in the nematode-trapping fungus Duddingtonia flagrans.</title>
        <authorList>
            <person name="Youssar L."/>
            <person name="Wernet V."/>
            <person name="Hensel N."/>
            <person name="Hildebrandt H.-G."/>
            <person name="Fischer R."/>
        </authorList>
    </citation>
    <scope>NUCLEOTIDE SEQUENCE [LARGE SCALE GENOMIC DNA]</scope>
    <source>
        <strain evidence="2 3">CBS H-5679</strain>
    </source>
</reference>
<evidence type="ECO:0000313" key="3">
    <source>
        <dbReference type="Proteomes" id="UP000283090"/>
    </source>
</evidence>
<dbReference type="RefSeq" id="XP_067487383.1">
    <property type="nucleotide sequence ID" value="XM_067639611.1"/>
</dbReference>
<evidence type="ECO:0000256" key="1">
    <source>
        <dbReference type="SAM" id="MobiDB-lite"/>
    </source>
</evidence>
<dbReference type="EMBL" id="SAEB01000012">
    <property type="protein sequence ID" value="RVD81839.1"/>
    <property type="molecule type" value="Genomic_DNA"/>
</dbReference>
<feature type="compositionally biased region" description="Acidic residues" evidence="1">
    <location>
        <begin position="13"/>
        <end position="35"/>
    </location>
</feature>
<accession>A0A436ZSF0</accession>
<organism evidence="2 3">
    <name type="scientific">Arthrobotrys flagrans</name>
    <name type="common">Nematode-trapping fungus</name>
    <name type="synonym">Trichothecium flagrans</name>
    <dbReference type="NCBI Taxonomy" id="97331"/>
    <lineage>
        <taxon>Eukaryota</taxon>
        <taxon>Fungi</taxon>
        <taxon>Dikarya</taxon>
        <taxon>Ascomycota</taxon>
        <taxon>Pezizomycotina</taxon>
        <taxon>Orbiliomycetes</taxon>
        <taxon>Orbiliales</taxon>
        <taxon>Orbiliaceae</taxon>
        <taxon>Arthrobotrys</taxon>
    </lineage>
</organism>
<name>A0A436ZSF0_ARTFL</name>
<proteinExistence type="predicted"/>
<dbReference type="GeneID" id="93591997"/>
<sequence>MSPVELPTCFEYNYDDDDDEDDELAEDQESTEQDSDEHSAESSHDQESSESTHDQDSSEFTHEEDESDASQENQLQVKAETQTSTQEPLSSSPSKDSLQLKRLRSSSSNKSDLSQIVSRRSSHTLPF</sequence>
<gene>
    <name evidence="2" type="ORF">DFL_009686</name>
</gene>
<feature type="region of interest" description="Disordered" evidence="1">
    <location>
        <begin position="1"/>
        <end position="127"/>
    </location>
</feature>
<dbReference type="AlphaFoldDB" id="A0A436ZSF0"/>
<dbReference type="VEuPathDB" id="FungiDB:DFL_009686"/>
<keyword evidence="3" id="KW-1185">Reference proteome</keyword>
<feature type="compositionally biased region" description="Low complexity" evidence="1">
    <location>
        <begin position="105"/>
        <end position="115"/>
    </location>
</feature>
<protein>
    <submittedName>
        <fullName evidence="2">Uncharacterized protein</fullName>
    </submittedName>
</protein>
<dbReference type="Proteomes" id="UP000283090">
    <property type="component" value="Unassembled WGS sequence"/>
</dbReference>
<comment type="caution">
    <text evidence="2">The sequence shown here is derived from an EMBL/GenBank/DDBJ whole genome shotgun (WGS) entry which is preliminary data.</text>
</comment>